<evidence type="ECO:0000256" key="1">
    <source>
        <dbReference type="ARBA" id="ARBA00005380"/>
    </source>
</evidence>
<dbReference type="Proteomes" id="UP001597090">
    <property type="component" value="Unassembled WGS sequence"/>
</dbReference>
<dbReference type="InterPro" id="IPR029056">
    <property type="entry name" value="Ribokinase-like"/>
</dbReference>
<feature type="binding site" evidence="12">
    <location>
        <begin position="13"/>
        <end position="15"/>
    </location>
    <ligand>
        <name>substrate</name>
    </ligand>
</feature>
<keyword evidence="15" id="KW-1185">Reference proteome</keyword>
<keyword evidence="11 12" id="KW-0119">Carbohydrate metabolism</keyword>
<dbReference type="RefSeq" id="WP_386812267.1">
    <property type="nucleotide sequence ID" value="NZ_JBHTIH010000003.1"/>
</dbReference>
<comment type="function">
    <text evidence="12">Catalyzes the phosphorylation of ribose at O-5 in a reaction requiring ATP and magnesium. The resulting D-ribose-5-phosphate can then be used either for sythesis of nucleotides, histidine, and tryptophan, or as a component of the pentose phosphate pathway.</text>
</comment>
<dbReference type="EC" id="2.7.1.15" evidence="2 12"/>
<dbReference type="SUPFAM" id="SSF53613">
    <property type="entry name" value="Ribokinase-like"/>
    <property type="match status" value="1"/>
</dbReference>
<comment type="catalytic activity">
    <reaction evidence="12">
        <text>D-ribose + ATP = D-ribose 5-phosphate + ADP + H(+)</text>
        <dbReference type="Rhea" id="RHEA:13697"/>
        <dbReference type="ChEBI" id="CHEBI:15378"/>
        <dbReference type="ChEBI" id="CHEBI:30616"/>
        <dbReference type="ChEBI" id="CHEBI:47013"/>
        <dbReference type="ChEBI" id="CHEBI:78346"/>
        <dbReference type="ChEBI" id="CHEBI:456216"/>
        <dbReference type="EC" id="2.7.1.15"/>
    </reaction>
</comment>
<accession>A0ABW2YP40</accession>
<comment type="subcellular location">
    <subcellularLocation>
        <location evidence="12">Cytoplasm</location>
    </subcellularLocation>
</comment>
<evidence type="ECO:0000256" key="2">
    <source>
        <dbReference type="ARBA" id="ARBA00012035"/>
    </source>
</evidence>
<evidence type="ECO:0000256" key="4">
    <source>
        <dbReference type="ARBA" id="ARBA00022679"/>
    </source>
</evidence>
<dbReference type="Gene3D" id="3.40.1190.20">
    <property type="match status" value="1"/>
</dbReference>
<dbReference type="GO" id="GO:0004747">
    <property type="term" value="F:ribokinase activity"/>
    <property type="evidence" value="ECO:0007669"/>
    <property type="project" value="UniProtKB-EC"/>
</dbReference>
<comment type="similarity">
    <text evidence="12">Belongs to the carbohydrate kinase PfkB family. Ribokinase subfamily.</text>
</comment>
<feature type="binding site" evidence="12">
    <location>
        <position position="265"/>
    </location>
    <ligand>
        <name>K(+)</name>
        <dbReference type="ChEBI" id="CHEBI:29103"/>
    </ligand>
</feature>
<sequence length="323" mass="32454">MSPGRVVVVGSFNVDHVWTCACLPRPGETLAGEYHTGPGGKGFNQATATARAGAATSFVCALGDDIGGQLARALAVADGIDLRDLRSDAPTGTAGIYVDAQGRNSIVIGPGANAALSPAFVEAQRALLAGAAAVLVQLESPGDAIAHALRIAHEAGALAVLNPAPANATVAGDLLALAAAITPNETEFSGLLARHHSEDIAADSVAGMDDARLHALCRRLLPHGSVVVTLGAAGCFVSHAASLLRGDTHPHYRVAAQRVRTIDTTGAGDAFNGALVAALATAASRPFADAVGFATRYAALSTEHAGAAASMPQRADVVARFGA</sequence>
<evidence type="ECO:0000256" key="3">
    <source>
        <dbReference type="ARBA" id="ARBA00016943"/>
    </source>
</evidence>
<evidence type="ECO:0000256" key="10">
    <source>
        <dbReference type="ARBA" id="ARBA00022958"/>
    </source>
</evidence>
<evidence type="ECO:0000256" key="6">
    <source>
        <dbReference type="ARBA" id="ARBA00022741"/>
    </source>
</evidence>
<keyword evidence="12" id="KW-0963">Cytoplasm</keyword>
<keyword evidence="4 12" id="KW-0808">Transferase</keyword>
<keyword evidence="5 12" id="KW-0479">Metal-binding</keyword>
<keyword evidence="6 12" id="KW-0547">Nucleotide-binding</keyword>
<feature type="active site" description="Proton acceptor" evidence="12">
    <location>
        <position position="269"/>
    </location>
</feature>
<dbReference type="PANTHER" id="PTHR10584:SF166">
    <property type="entry name" value="RIBOKINASE"/>
    <property type="match status" value="1"/>
</dbReference>
<name>A0ABW2YP40_9GAMM</name>
<feature type="binding site" evidence="12">
    <location>
        <position position="310"/>
    </location>
    <ligand>
        <name>K(+)</name>
        <dbReference type="ChEBI" id="CHEBI:29103"/>
    </ligand>
</feature>
<evidence type="ECO:0000313" key="15">
    <source>
        <dbReference type="Proteomes" id="UP001597090"/>
    </source>
</evidence>
<feature type="binding site" evidence="12">
    <location>
        <begin position="268"/>
        <end position="269"/>
    </location>
    <ligand>
        <name>ATP</name>
        <dbReference type="ChEBI" id="CHEBI:30616"/>
    </ligand>
</feature>
<evidence type="ECO:0000256" key="9">
    <source>
        <dbReference type="ARBA" id="ARBA00022842"/>
    </source>
</evidence>
<organism evidence="14 15">
    <name type="scientific">Lysobacter koreensis</name>
    <dbReference type="NCBI Taxonomy" id="266122"/>
    <lineage>
        <taxon>Bacteria</taxon>
        <taxon>Pseudomonadati</taxon>
        <taxon>Pseudomonadota</taxon>
        <taxon>Gammaproteobacteria</taxon>
        <taxon>Lysobacterales</taxon>
        <taxon>Lysobacteraceae</taxon>
        <taxon>Lysobacter</taxon>
    </lineage>
</organism>
<comment type="subunit">
    <text evidence="12">Homodimer.</text>
</comment>
<protein>
    <recommendedName>
        <fullName evidence="3 12">Ribokinase</fullName>
        <shortName evidence="12">RK</shortName>
        <ecNumber evidence="2 12">2.7.1.15</ecNumber>
    </recommendedName>
</protein>
<feature type="binding site" evidence="12">
    <location>
        <position position="184"/>
    </location>
    <ligand>
        <name>ATP</name>
        <dbReference type="ChEBI" id="CHEBI:30616"/>
    </ligand>
</feature>
<evidence type="ECO:0000256" key="8">
    <source>
        <dbReference type="ARBA" id="ARBA00022840"/>
    </source>
</evidence>
<feature type="binding site" evidence="12">
    <location>
        <begin position="229"/>
        <end position="234"/>
    </location>
    <ligand>
        <name>ATP</name>
        <dbReference type="ChEBI" id="CHEBI:30616"/>
    </ligand>
</feature>
<dbReference type="HAMAP" id="MF_01987">
    <property type="entry name" value="Ribokinase"/>
    <property type="match status" value="1"/>
</dbReference>
<keyword evidence="8 12" id="KW-0067">ATP-binding</keyword>
<feature type="binding site" evidence="12">
    <location>
        <position position="301"/>
    </location>
    <ligand>
        <name>K(+)</name>
        <dbReference type="ChEBI" id="CHEBI:29103"/>
    </ligand>
</feature>
<keyword evidence="7 12" id="KW-0418">Kinase</keyword>
<feature type="binding site" evidence="12">
    <location>
        <position position="139"/>
    </location>
    <ligand>
        <name>substrate</name>
    </ligand>
</feature>
<feature type="binding site" evidence="12">
    <location>
        <position position="269"/>
    </location>
    <ligand>
        <name>substrate</name>
    </ligand>
</feature>
<keyword evidence="10 12" id="KW-0630">Potassium</keyword>
<comment type="activity regulation">
    <text evidence="12">Activated by a monovalent cation that binds near, but not in, the active site. The most likely occupant of the site in vivo is potassium. Ion binding induces a conformational change that may alter substrate affinity.</text>
</comment>
<evidence type="ECO:0000256" key="5">
    <source>
        <dbReference type="ARBA" id="ARBA00022723"/>
    </source>
</evidence>
<evidence type="ECO:0000256" key="11">
    <source>
        <dbReference type="ARBA" id="ARBA00023277"/>
    </source>
</evidence>
<comment type="cofactor">
    <cofactor evidence="12">
        <name>Mg(2+)</name>
        <dbReference type="ChEBI" id="CHEBI:18420"/>
    </cofactor>
    <text evidence="12">Requires a divalent cation, most likely magnesium in vivo, as an electrophilic catalyst to aid phosphoryl group transfer. It is the chelate of the metal and the nucleotide that is the actual substrate.</text>
</comment>
<feature type="domain" description="Carbohydrate kinase PfkB" evidence="13">
    <location>
        <begin position="5"/>
        <end position="313"/>
    </location>
</feature>
<evidence type="ECO:0000256" key="12">
    <source>
        <dbReference type="HAMAP-Rule" id="MF_01987"/>
    </source>
</evidence>
<dbReference type="PANTHER" id="PTHR10584">
    <property type="entry name" value="SUGAR KINASE"/>
    <property type="match status" value="1"/>
</dbReference>
<dbReference type="InterPro" id="IPR002139">
    <property type="entry name" value="Ribo/fructo_kinase"/>
</dbReference>
<dbReference type="PROSITE" id="PS00584">
    <property type="entry name" value="PFKB_KINASES_2"/>
    <property type="match status" value="1"/>
</dbReference>
<proteinExistence type="inferred from homology"/>
<evidence type="ECO:0000259" key="13">
    <source>
        <dbReference type="Pfam" id="PF00294"/>
    </source>
</evidence>
<comment type="similarity">
    <text evidence="1">Belongs to the carbohydrate kinase pfkB family.</text>
</comment>
<feature type="binding site" evidence="12">
    <location>
        <position position="304"/>
    </location>
    <ligand>
        <name>K(+)</name>
        <dbReference type="ChEBI" id="CHEBI:29103"/>
    </ligand>
</feature>
<keyword evidence="9 12" id="KW-0460">Magnesium</keyword>
<reference evidence="15" key="1">
    <citation type="journal article" date="2019" name="Int. J. Syst. Evol. Microbiol.">
        <title>The Global Catalogue of Microorganisms (GCM) 10K type strain sequencing project: providing services to taxonomists for standard genome sequencing and annotation.</title>
        <authorList>
            <consortium name="The Broad Institute Genomics Platform"/>
            <consortium name="The Broad Institute Genome Sequencing Center for Infectious Disease"/>
            <person name="Wu L."/>
            <person name="Ma J."/>
        </authorList>
    </citation>
    <scope>NUCLEOTIDE SEQUENCE [LARGE SCALE GENOMIC DNA]</scope>
    <source>
        <strain evidence="15">CCUG 55491</strain>
    </source>
</reference>
<comment type="caution">
    <text evidence="14">The sequence shown here is derived from an EMBL/GenBank/DDBJ whole genome shotgun (WGS) entry which is preliminary data.</text>
</comment>
<dbReference type="InterPro" id="IPR002173">
    <property type="entry name" value="Carboh/pur_kinase_PfkB_CS"/>
</dbReference>
<evidence type="ECO:0000313" key="14">
    <source>
        <dbReference type="EMBL" id="MFD0739264.1"/>
    </source>
</evidence>
<dbReference type="PRINTS" id="PR00990">
    <property type="entry name" value="RIBOKINASE"/>
</dbReference>
<evidence type="ECO:0000256" key="7">
    <source>
        <dbReference type="ARBA" id="ARBA00022777"/>
    </source>
</evidence>
<dbReference type="EMBL" id="JBHTIH010000003">
    <property type="protein sequence ID" value="MFD0739264.1"/>
    <property type="molecule type" value="Genomic_DNA"/>
</dbReference>
<feature type="binding site" evidence="12">
    <location>
        <begin position="40"/>
        <end position="44"/>
    </location>
    <ligand>
        <name>substrate</name>
    </ligand>
</feature>
<feature type="binding site" evidence="12">
    <location>
        <position position="263"/>
    </location>
    <ligand>
        <name>K(+)</name>
        <dbReference type="ChEBI" id="CHEBI:29103"/>
    </ligand>
</feature>
<comment type="pathway">
    <text evidence="12">Carbohydrate metabolism; D-ribose degradation; D-ribose 5-phosphate from beta-D-ribopyranose: step 2/2.</text>
</comment>
<dbReference type="InterPro" id="IPR011611">
    <property type="entry name" value="PfkB_dom"/>
</dbReference>
<dbReference type="InterPro" id="IPR011877">
    <property type="entry name" value="Ribokinase"/>
</dbReference>
<dbReference type="CDD" id="cd01174">
    <property type="entry name" value="ribokinase"/>
    <property type="match status" value="1"/>
</dbReference>
<dbReference type="Pfam" id="PF00294">
    <property type="entry name" value="PfkB"/>
    <property type="match status" value="1"/>
</dbReference>
<comment type="caution">
    <text evidence="12">Lacks conserved residue(s) required for the propagation of feature annotation.</text>
</comment>
<gene>
    <name evidence="12" type="primary">rbsK</name>
    <name evidence="14" type="ORF">ACFQZQ_08235</name>
</gene>
<feature type="binding site" evidence="12">
    <location>
        <position position="306"/>
    </location>
    <ligand>
        <name>K(+)</name>
        <dbReference type="ChEBI" id="CHEBI:29103"/>
    </ligand>
</feature>